<keyword evidence="1" id="KW-1133">Transmembrane helix</keyword>
<protein>
    <submittedName>
        <fullName evidence="2">Uncharacterized protein</fullName>
    </submittedName>
</protein>
<name>A0A5D2PW53_GOSTO</name>
<proteinExistence type="predicted"/>
<evidence type="ECO:0000256" key="1">
    <source>
        <dbReference type="SAM" id="Phobius"/>
    </source>
</evidence>
<accession>A0A5D2PW53</accession>
<dbReference type="EMBL" id="CM017616">
    <property type="protein sequence ID" value="TYI20329.1"/>
    <property type="molecule type" value="Genomic_DNA"/>
</dbReference>
<dbReference type="AlphaFoldDB" id="A0A5D2PW53"/>
<evidence type="ECO:0000313" key="3">
    <source>
        <dbReference type="Proteomes" id="UP000322667"/>
    </source>
</evidence>
<organism evidence="2 3">
    <name type="scientific">Gossypium tomentosum</name>
    <name type="common">Hawaiian cotton</name>
    <name type="synonym">Gossypium sandvicense</name>
    <dbReference type="NCBI Taxonomy" id="34277"/>
    <lineage>
        <taxon>Eukaryota</taxon>
        <taxon>Viridiplantae</taxon>
        <taxon>Streptophyta</taxon>
        <taxon>Embryophyta</taxon>
        <taxon>Tracheophyta</taxon>
        <taxon>Spermatophyta</taxon>
        <taxon>Magnoliopsida</taxon>
        <taxon>eudicotyledons</taxon>
        <taxon>Gunneridae</taxon>
        <taxon>Pentapetalae</taxon>
        <taxon>rosids</taxon>
        <taxon>malvids</taxon>
        <taxon>Malvales</taxon>
        <taxon>Malvaceae</taxon>
        <taxon>Malvoideae</taxon>
        <taxon>Gossypium</taxon>
    </lineage>
</organism>
<dbReference type="Proteomes" id="UP000322667">
    <property type="component" value="Chromosome A07"/>
</dbReference>
<reference evidence="2 3" key="1">
    <citation type="submission" date="2019-07" db="EMBL/GenBank/DDBJ databases">
        <title>WGS assembly of Gossypium tomentosum.</title>
        <authorList>
            <person name="Chen Z.J."/>
            <person name="Sreedasyam A."/>
            <person name="Ando A."/>
            <person name="Song Q."/>
            <person name="De L."/>
            <person name="Hulse-Kemp A."/>
            <person name="Ding M."/>
            <person name="Ye W."/>
            <person name="Kirkbride R."/>
            <person name="Jenkins J."/>
            <person name="Plott C."/>
            <person name="Lovell J."/>
            <person name="Lin Y.-M."/>
            <person name="Vaughn R."/>
            <person name="Liu B."/>
            <person name="Li W."/>
            <person name="Simpson S."/>
            <person name="Scheffler B."/>
            <person name="Saski C."/>
            <person name="Grover C."/>
            <person name="Hu G."/>
            <person name="Conover J."/>
            <person name="Carlson J."/>
            <person name="Shu S."/>
            <person name="Boston L."/>
            <person name="Williams M."/>
            <person name="Peterson D."/>
            <person name="Mcgee K."/>
            <person name="Jones D."/>
            <person name="Wendel J."/>
            <person name="Stelly D."/>
            <person name="Grimwood J."/>
            <person name="Schmutz J."/>
        </authorList>
    </citation>
    <scope>NUCLEOTIDE SEQUENCE [LARGE SCALE GENOMIC DNA]</scope>
    <source>
        <strain evidence="2">7179.01</strain>
    </source>
</reference>
<feature type="transmembrane region" description="Helical" evidence="1">
    <location>
        <begin position="59"/>
        <end position="80"/>
    </location>
</feature>
<keyword evidence="3" id="KW-1185">Reference proteome</keyword>
<keyword evidence="1" id="KW-0812">Transmembrane</keyword>
<evidence type="ECO:0000313" key="2">
    <source>
        <dbReference type="EMBL" id="TYI20329.1"/>
    </source>
</evidence>
<feature type="transmembrane region" description="Helical" evidence="1">
    <location>
        <begin position="21"/>
        <end position="39"/>
    </location>
</feature>
<sequence>MKLLKCWQWRRLNLGRRMMGRQASLALAGVEFILYYYMACDVIIDHSSHAMLPCFRRHFVRILISPSCLCLYIFNLHLYLSIGFMKG</sequence>
<gene>
    <name evidence="2" type="ORF">ES332_A07G229600v1</name>
</gene>
<keyword evidence="1" id="KW-0472">Membrane</keyword>